<dbReference type="EMBL" id="HACA01021079">
    <property type="protein sequence ID" value="CDW38440.1"/>
    <property type="molecule type" value="Transcribed_RNA"/>
</dbReference>
<reference evidence="1" key="1">
    <citation type="submission" date="2014-05" db="EMBL/GenBank/DDBJ databases">
        <authorList>
            <person name="Chronopoulou M."/>
        </authorList>
    </citation>
    <scope>NUCLEOTIDE SEQUENCE</scope>
    <source>
        <tissue evidence="1">Whole organism</tissue>
    </source>
</reference>
<name>A0A0K2UK61_LEPSM</name>
<accession>A0A0K2UK61</accession>
<organism evidence="1">
    <name type="scientific">Lepeophtheirus salmonis</name>
    <name type="common">Salmon louse</name>
    <name type="synonym">Caligus salmonis</name>
    <dbReference type="NCBI Taxonomy" id="72036"/>
    <lineage>
        <taxon>Eukaryota</taxon>
        <taxon>Metazoa</taxon>
        <taxon>Ecdysozoa</taxon>
        <taxon>Arthropoda</taxon>
        <taxon>Crustacea</taxon>
        <taxon>Multicrustacea</taxon>
        <taxon>Hexanauplia</taxon>
        <taxon>Copepoda</taxon>
        <taxon>Siphonostomatoida</taxon>
        <taxon>Caligidae</taxon>
        <taxon>Lepeophtheirus</taxon>
    </lineage>
</organism>
<protein>
    <submittedName>
        <fullName evidence="1">Uncharacterized protein</fullName>
    </submittedName>
</protein>
<evidence type="ECO:0000313" key="1">
    <source>
        <dbReference type="EMBL" id="CDW38440.1"/>
    </source>
</evidence>
<sequence>MTDFGLLRFCVTLFFDLDLLKFNAYIAFIQKSLKSICNLICIPAFKQKNVLFLKYTFN</sequence>
<feature type="non-terminal residue" evidence="1">
    <location>
        <position position="58"/>
    </location>
</feature>
<proteinExistence type="predicted"/>
<dbReference type="AlphaFoldDB" id="A0A0K2UK61"/>